<dbReference type="Proteomes" id="UP000199202">
    <property type="component" value="Unassembled WGS sequence"/>
</dbReference>
<evidence type="ECO:0000256" key="3">
    <source>
        <dbReference type="ARBA" id="ARBA00023163"/>
    </source>
</evidence>
<organism evidence="6 7">
    <name type="scientific">Nonomuraea jiangxiensis</name>
    <dbReference type="NCBI Taxonomy" id="633440"/>
    <lineage>
        <taxon>Bacteria</taxon>
        <taxon>Bacillati</taxon>
        <taxon>Actinomycetota</taxon>
        <taxon>Actinomycetes</taxon>
        <taxon>Streptosporangiales</taxon>
        <taxon>Streptosporangiaceae</taxon>
        <taxon>Nonomuraea</taxon>
    </lineage>
</organism>
<protein>
    <submittedName>
        <fullName evidence="6">DNA-binding transcriptional regulator, HxlR family</fullName>
    </submittedName>
</protein>
<dbReference type="PANTHER" id="PTHR33204:SF36">
    <property type="entry name" value="TRANSCRIPTIONAL REGULATORY PROTEIN"/>
    <property type="match status" value="1"/>
</dbReference>
<evidence type="ECO:0000313" key="7">
    <source>
        <dbReference type="Proteomes" id="UP000199202"/>
    </source>
</evidence>
<sequence length="169" mass="18416">MQSTYDEGMLPRTYEGQVCSIARTLEVVGERWSLLIMRDALRGTRRFEDFRAALGIAHNILSDRLGKLCEAGILERCLYQTRPDRYEYRVTSAGLDLWPVIMSLLLWGDQHRAPDGPPLLVLHRGCGGPLQPGLTCGRCGKPLGPLDCDMEPGPGAQPAGASVSPASPA</sequence>
<keyword evidence="2 6" id="KW-0238">DNA-binding</keyword>
<dbReference type="SUPFAM" id="SSF46785">
    <property type="entry name" value="Winged helix' DNA-binding domain"/>
    <property type="match status" value="1"/>
</dbReference>
<dbReference type="AlphaFoldDB" id="A0A1G9P3T8"/>
<feature type="compositionally biased region" description="Low complexity" evidence="4">
    <location>
        <begin position="152"/>
        <end position="169"/>
    </location>
</feature>
<dbReference type="Pfam" id="PF01638">
    <property type="entry name" value="HxlR"/>
    <property type="match status" value="1"/>
</dbReference>
<dbReference type="EMBL" id="FNDJ01000033">
    <property type="protein sequence ID" value="SDL93203.1"/>
    <property type="molecule type" value="Genomic_DNA"/>
</dbReference>
<evidence type="ECO:0000256" key="4">
    <source>
        <dbReference type="SAM" id="MobiDB-lite"/>
    </source>
</evidence>
<evidence type="ECO:0000313" key="6">
    <source>
        <dbReference type="EMBL" id="SDL93203.1"/>
    </source>
</evidence>
<dbReference type="Gene3D" id="1.10.10.10">
    <property type="entry name" value="Winged helix-like DNA-binding domain superfamily/Winged helix DNA-binding domain"/>
    <property type="match status" value="1"/>
</dbReference>
<feature type="region of interest" description="Disordered" evidence="4">
    <location>
        <begin position="150"/>
        <end position="169"/>
    </location>
</feature>
<name>A0A1G9P3T8_9ACTN</name>
<keyword evidence="1" id="KW-0805">Transcription regulation</keyword>
<evidence type="ECO:0000259" key="5">
    <source>
        <dbReference type="PROSITE" id="PS51118"/>
    </source>
</evidence>
<dbReference type="RefSeq" id="WP_245765682.1">
    <property type="nucleotide sequence ID" value="NZ_FNDJ01000033.1"/>
</dbReference>
<evidence type="ECO:0000256" key="1">
    <source>
        <dbReference type="ARBA" id="ARBA00023015"/>
    </source>
</evidence>
<dbReference type="InterPro" id="IPR002577">
    <property type="entry name" value="HTH_HxlR"/>
</dbReference>
<feature type="domain" description="HTH hxlR-type" evidence="5">
    <location>
        <begin position="19"/>
        <end position="116"/>
    </location>
</feature>
<proteinExistence type="predicted"/>
<reference evidence="6 7" key="1">
    <citation type="submission" date="2016-10" db="EMBL/GenBank/DDBJ databases">
        <authorList>
            <person name="de Groot N.N."/>
        </authorList>
    </citation>
    <scope>NUCLEOTIDE SEQUENCE [LARGE SCALE GENOMIC DNA]</scope>
    <source>
        <strain evidence="6 7">CGMCC 4.6533</strain>
    </source>
</reference>
<keyword evidence="3" id="KW-0804">Transcription</keyword>
<dbReference type="GO" id="GO:0003677">
    <property type="term" value="F:DNA binding"/>
    <property type="evidence" value="ECO:0007669"/>
    <property type="project" value="UniProtKB-KW"/>
</dbReference>
<dbReference type="InterPro" id="IPR036390">
    <property type="entry name" value="WH_DNA-bd_sf"/>
</dbReference>
<gene>
    <name evidence="6" type="ORF">SAMN05421869_13319</name>
</gene>
<dbReference type="STRING" id="633440.SAMN05421869_13319"/>
<evidence type="ECO:0000256" key="2">
    <source>
        <dbReference type="ARBA" id="ARBA00023125"/>
    </source>
</evidence>
<accession>A0A1G9P3T8</accession>
<keyword evidence="7" id="KW-1185">Reference proteome</keyword>
<dbReference type="PROSITE" id="PS51118">
    <property type="entry name" value="HTH_HXLR"/>
    <property type="match status" value="1"/>
</dbReference>
<dbReference type="InterPro" id="IPR036388">
    <property type="entry name" value="WH-like_DNA-bd_sf"/>
</dbReference>
<dbReference type="PANTHER" id="PTHR33204">
    <property type="entry name" value="TRANSCRIPTIONAL REGULATOR, MARR FAMILY"/>
    <property type="match status" value="1"/>
</dbReference>